<dbReference type="OrthoDB" id="9891824at2759"/>
<sequence>MSTLVGKEYPFRDSNAVVLDMGSGSCKAGFSGAANPSSIVDSVVGYTLKKSPTTGEPKQEIWIGRAARMKSNLVLVEFLKDGTIVDWEAVEDLWRYILYKELEVLPEKHAVLLSDSPYSTSTQRESMAEILFEYFNVPAMHVVYQPVLEMYSYGCTTALVVHSGSHITQAVPVHEGYILPHAIEKTDLAGLSLTAYLQKRFQKAAPHLNLIPNYIMDDVKHKCCYIALDFDKELNLHEENDLTHYTLPDGHVLCLGKERYKCPEMLFRPSVPDAPPSSVHHLVASSLKKIPSSIKEKVFRNILLCGGSTMFKGFCERFCKEVRNVVLDSFSPVIYAVPKRKDSAWKSSQSLYIATFKPKAMQFKKTKQNISPAYQLVKAPVTVL</sequence>
<comment type="similarity">
    <text evidence="1 2">Belongs to the actin family.</text>
</comment>
<dbReference type="SUPFAM" id="SSF53067">
    <property type="entry name" value="Actin-like ATPase domain"/>
    <property type="match status" value="2"/>
</dbReference>
<dbReference type="FunFam" id="3.30.420.40:FF:000050">
    <property type="entry name" value="Actin, alpha skeletal muscle"/>
    <property type="match status" value="1"/>
</dbReference>
<dbReference type="Pfam" id="PF00022">
    <property type="entry name" value="Actin"/>
    <property type="match status" value="1"/>
</dbReference>
<dbReference type="KEGG" id="gsh:117365484"/>
<dbReference type="Gene3D" id="3.30.420.40">
    <property type="match status" value="2"/>
</dbReference>
<gene>
    <name evidence="4" type="primary">LOC117365484</name>
</gene>
<proteinExistence type="inferred from homology"/>
<dbReference type="RefSeq" id="XP_033811850.1">
    <property type="nucleotide sequence ID" value="XM_033955959.1"/>
</dbReference>
<dbReference type="Proteomes" id="UP000515159">
    <property type="component" value="Chromosome 8"/>
</dbReference>
<dbReference type="PRINTS" id="PR00190">
    <property type="entry name" value="ACTIN"/>
</dbReference>
<dbReference type="InterPro" id="IPR043129">
    <property type="entry name" value="ATPase_NBD"/>
</dbReference>
<organism evidence="3 4">
    <name type="scientific">Geotrypetes seraphini</name>
    <name type="common">Gaboon caecilian</name>
    <name type="synonym">Caecilia seraphini</name>
    <dbReference type="NCBI Taxonomy" id="260995"/>
    <lineage>
        <taxon>Eukaryota</taxon>
        <taxon>Metazoa</taxon>
        <taxon>Chordata</taxon>
        <taxon>Craniata</taxon>
        <taxon>Vertebrata</taxon>
        <taxon>Euteleostomi</taxon>
        <taxon>Amphibia</taxon>
        <taxon>Gymnophiona</taxon>
        <taxon>Geotrypetes</taxon>
    </lineage>
</organism>
<keyword evidence="3" id="KW-1185">Reference proteome</keyword>
<evidence type="ECO:0000256" key="2">
    <source>
        <dbReference type="RuleBase" id="RU000487"/>
    </source>
</evidence>
<reference evidence="4" key="1">
    <citation type="submission" date="2025-08" db="UniProtKB">
        <authorList>
            <consortium name="RefSeq"/>
        </authorList>
    </citation>
    <scope>IDENTIFICATION</scope>
</reference>
<dbReference type="InterPro" id="IPR004000">
    <property type="entry name" value="Actin"/>
</dbReference>
<accession>A0A6P8S155</accession>
<evidence type="ECO:0000313" key="3">
    <source>
        <dbReference type="Proteomes" id="UP000515159"/>
    </source>
</evidence>
<dbReference type="PANTHER" id="PTHR11937">
    <property type="entry name" value="ACTIN"/>
    <property type="match status" value="1"/>
</dbReference>
<dbReference type="InParanoid" id="A0A6P8S155"/>
<name>A0A6P8S155_GEOSA</name>
<dbReference type="GeneID" id="117365484"/>
<evidence type="ECO:0000313" key="4">
    <source>
        <dbReference type="RefSeq" id="XP_033811850.1"/>
    </source>
</evidence>
<evidence type="ECO:0000256" key="1">
    <source>
        <dbReference type="ARBA" id="ARBA00006752"/>
    </source>
</evidence>
<dbReference type="Gene3D" id="3.90.640.10">
    <property type="entry name" value="Actin, Chain A, domain 4"/>
    <property type="match status" value="1"/>
</dbReference>
<protein>
    <submittedName>
        <fullName evidence="4">Actin-like</fullName>
    </submittedName>
</protein>
<dbReference type="SMART" id="SM00268">
    <property type="entry name" value="ACTIN"/>
    <property type="match status" value="1"/>
</dbReference>
<dbReference type="AlphaFoldDB" id="A0A6P8S155"/>